<dbReference type="EMBL" id="GL380002">
    <property type="protein sequence ID" value="EGT41808.1"/>
    <property type="molecule type" value="Genomic_DNA"/>
</dbReference>
<gene>
    <name evidence="1" type="ORF">CAEBREN_12445</name>
</gene>
<evidence type="ECO:0000313" key="2">
    <source>
        <dbReference type="Proteomes" id="UP000008068"/>
    </source>
</evidence>
<keyword evidence="2" id="KW-1185">Reference proteome</keyword>
<protein>
    <submittedName>
        <fullName evidence="1">Uncharacterized protein</fullName>
    </submittedName>
</protein>
<proteinExistence type="predicted"/>
<dbReference type="Proteomes" id="UP000008068">
    <property type="component" value="Unassembled WGS sequence"/>
</dbReference>
<dbReference type="InParanoid" id="G0P0N4"/>
<evidence type="ECO:0000313" key="1">
    <source>
        <dbReference type="EMBL" id="EGT41808.1"/>
    </source>
</evidence>
<name>G0P0N4_CAEBE</name>
<dbReference type="HOGENOM" id="CLU_2160604_0_0_1"/>
<reference evidence="2" key="1">
    <citation type="submission" date="2011-07" db="EMBL/GenBank/DDBJ databases">
        <authorList>
            <consortium name="Caenorhabditis brenneri Sequencing and Analysis Consortium"/>
            <person name="Wilson R.K."/>
        </authorList>
    </citation>
    <scope>NUCLEOTIDE SEQUENCE [LARGE SCALE GENOMIC DNA]</scope>
    <source>
        <strain evidence="2">PB2801</strain>
    </source>
</reference>
<sequence>MSAITRKVYDVPVGAMLEKKMNDDDNYLFHLYVDNKPLEEYMADLMRRYGIWEIEKLVAKFKFVYDKEAGHFYFKGVLIATPEKQRTMTGEKKECQEHNGYVFRVEHILDR</sequence>
<organism evidence="2">
    <name type="scientific">Caenorhabditis brenneri</name>
    <name type="common">Nematode worm</name>
    <dbReference type="NCBI Taxonomy" id="135651"/>
    <lineage>
        <taxon>Eukaryota</taxon>
        <taxon>Metazoa</taxon>
        <taxon>Ecdysozoa</taxon>
        <taxon>Nematoda</taxon>
        <taxon>Chromadorea</taxon>
        <taxon>Rhabditida</taxon>
        <taxon>Rhabditina</taxon>
        <taxon>Rhabditomorpha</taxon>
        <taxon>Rhabditoidea</taxon>
        <taxon>Rhabditidae</taxon>
        <taxon>Peloderinae</taxon>
        <taxon>Caenorhabditis</taxon>
    </lineage>
</organism>
<dbReference type="AlphaFoldDB" id="G0P0N4"/>
<accession>G0P0N4</accession>